<evidence type="ECO:0000256" key="1">
    <source>
        <dbReference type="ARBA" id="ARBA00009986"/>
    </source>
</evidence>
<gene>
    <name evidence="6" type="ORF">DFR85_14580</name>
</gene>
<dbReference type="SUPFAM" id="SSF53720">
    <property type="entry name" value="ALDH-like"/>
    <property type="match status" value="1"/>
</dbReference>
<reference evidence="6 7" key="1">
    <citation type="submission" date="2018-05" db="EMBL/GenBank/DDBJ databases">
        <title>Complete Genome Sequences of Extremely Thermoacidophilic, Metal-Mobilizing Type-Strain Members of the Archaeal Family Sulfolobaceae: Acidianus brierleyi DSM-1651T, Acidianus sulfidivorans DSM-18786T, Metallosphaera hakonensis DSM-7519T, and Metallosphaera prunae DSM-10039T.</title>
        <authorList>
            <person name="Counts J.A."/>
            <person name="Kelly R.M."/>
        </authorList>
    </citation>
    <scope>NUCLEOTIDE SEQUENCE [LARGE SCALE GENOMIC DNA]</scope>
    <source>
        <strain evidence="6 7">DSM 1651</strain>
    </source>
</reference>
<evidence type="ECO:0000313" key="7">
    <source>
        <dbReference type="Proteomes" id="UP000248044"/>
    </source>
</evidence>
<dbReference type="Gene3D" id="3.40.605.10">
    <property type="entry name" value="Aldehyde Dehydrogenase, Chain A, domain 1"/>
    <property type="match status" value="1"/>
</dbReference>
<dbReference type="KEGG" id="abri:DFR85_14580"/>
<dbReference type="OrthoDB" id="6342at2157"/>
<dbReference type="InterPro" id="IPR016162">
    <property type="entry name" value="Ald_DH_N"/>
</dbReference>
<dbReference type="Pfam" id="PF00171">
    <property type="entry name" value="Aldedh"/>
    <property type="match status" value="1"/>
</dbReference>
<dbReference type="AlphaFoldDB" id="A0A2U9IJ53"/>
<dbReference type="FunFam" id="3.40.309.10:FF:000018">
    <property type="entry name" value="Alpha-aminoadipic semialdehyde dehydrogenase"/>
    <property type="match status" value="1"/>
</dbReference>
<dbReference type="InterPro" id="IPR051020">
    <property type="entry name" value="ALDH-related_metabolic_enz"/>
</dbReference>
<accession>A0A2U9IJ53</accession>
<evidence type="ECO:0000256" key="2">
    <source>
        <dbReference type="ARBA" id="ARBA00011881"/>
    </source>
</evidence>
<organism evidence="6 7">
    <name type="scientific">Acidianus brierleyi</name>
    <dbReference type="NCBI Taxonomy" id="41673"/>
    <lineage>
        <taxon>Archaea</taxon>
        <taxon>Thermoproteota</taxon>
        <taxon>Thermoprotei</taxon>
        <taxon>Sulfolobales</taxon>
        <taxon>Sulfolobaceae</taxon>
        <taxon>Acidianus</taxon>
    </lineage>
</organism>
<name>A0A2U9IJ53_9CREN</name>
<dbReference type="InterPro" id="IPR016161">
    <property type="entry name" value="Ald_DH/histidinol_DH"/>
</dbReference>
<dbReference type="RefSeq" id="WP_110271941.1">
    <property type="nucleotide sequence ID" value="NZ_CP029289.2"/>
</dbReference>
<protein>
    <submittedName>
        <fullName evidence="6">Aldehyde dehydrogenase</fullName>
    </submittedName>
</protein>
<dbReference type="InterPro" id="IPR016160">
    <property type="entry name" value="Ald_DH_CS_CYS"/>
</dbReference>
<keyword evidence="3" id="KW-0560">Oxidoreductase</keyword>
<proteinExistence type="inferred from homology"/>
<dbReference type="PANTHER" id="PTHR42991">
    <property type="entry name" value="ALDEHYDE DEHYDROGENASE"/>
    <property type="match status" value="1"/>
</dbReference>
<dbReference type="PANTHER" id="PTHR42991:SF1">
    <property type="entry name" value="ALDEHYDE DEHYDROGENASE"/>
    <property type="match status" value="1"/>
</dbReference>
<sequence length="481" mass="52710">MKSLIIGGEEVDTGEYSSIVNPANGEPFEKVSVIKDKDLIKRSIDLAEDSFREFSKLPLKDRSKILMKASEIMEMRKEDLAKTLSLESGKPIKDSRVEILRAISVFKIAAEEARFVLEGKVHRVDAYEYPPGNQNRIVMEVREPLGIVAAILPFNFPANSFAHKVAPNIVAGNTVIVKPSVSTPLSALELGKIMYEAGLPRGVLSVLIGDSAVIGDELITSKKIQGITFTGSTKVGLSIASKAVLTSKRLMMEMGGSDPIIVLNDADIEKAVNVSVKARFEYAGQNCNAGKRIIVHEDVYDKFSKMYIDAVNKLKVGDPLDENTDVGPIISNTAVNTMNDFIEDAKNKGAKIYSGLRIQKGYYYPLTVLINASPDMKVMKEEVFGPLAPIVKFSSIDEAIDIANSTDYGLQSAIFTKDLNKALRISKELKFGAVIINNSTRLRWDALPFGGVRMSGLGNREGVRNTIMTMTEPKILSIELE</sequence>
<evidence type="ECO:0000256" key="3">
    <source>
        <dbReference type="ARBA" id="ARBA00023002"/>
    </source>
</evidence>
<comment type="similarity">
    <text evidence="1">Belongs to the aldehyde dehydrogenase family.</text>
</comment>
<dbReference type="InterPro" id="IPR015590">
    <property type="entry name" value="Aldehyde_DH_dom"/>
</dbReference>
<evidence type="ECO:0000256" key="4">
    <source>
        <dbReference type="ARBA" id="ARBA00023027"/>
    </source>
</evidence>
<keyword evidence="7" id="KW-1185">Reference proteome</keyword>
<feature type="domain" description="Aldehyde dehydrogenase" evidence="5">
    <location>
        <begin position="16"/>
        <end position="475"/>
    </location>
</feature>
<keyword evidence="4" id="KW-0520">NAD</keyword>
<dbReference type="Proteomes" id="UP000248044">
    <property type="component" value="Chromosome"/>
</dbReference>
<dbReference type="PROSITE" id="PS00070">
    <property type="entry name" value="ALDEHYDE_DEHYDR_CYS"/>
    <property type="match status" value="1"/>
</dbReference>
<dbReference type="EMBL" id="CP029289">
    <property type="protein sequence ID" value="AWR96063.1"/>
    <property type="molecule type" value="Genomic_DNA"/>
</dbReference>
<dbReference type="GeneID" id="36833406"/>
<dbReference type="GO" id="GO:0008911">
    <property type="term" value="F:lactaldehyde dehydrogenase (NAD+) activity"/>
    <property type="evidence" value="ECO:0007669"/>
    <property type="project" value="TreeGrafter"/>
</dbReference>
<dbReference type="InterPro" id="IPR016163">
    <property type="entry name" value="Ald_DH_C"/>
</dbReference>
<evidence type="ECO:0000259" key="5">
    <source>
        <dbReference type="Pfam" id="PF00171"/>
    </source>
</evidence>
<evidence type="ECO:0000313" key="6">
    <source>
        <dbReference type="EMBL" id="AWR96063.1"/>
    </source>
</evidence>
<dbReference type="Gene3D" id="3.40.309.10">
    <property type="entry name" value="Aldehyde Dehydrogenase, Chain A, domain 2"/>
    <property type="match status" value="1"/>
</dbReference>
<comment type="subunit">
    <text evidence="2">Homotetramer.</text>
</comment>